<dbReference type="AlphaFoldDB" id="A0A6L9SDM3"/>
<dbReference type="InterPro" id="IPR017853">
    <property type="entry name" value="GH"/>
</dbReference>
<evidence type="ECO:0000256" key="5">
    <source>
        <dbReference type="ARBA" id="ARBA00023295"/>
    </source>
</evidence>
<dbReference type="GO" id="GO:0009254">
    <property type="term" value="P:peptidoglycan turnover"/>
    <property type="evidence" value="ECO:0007669"/>
    <property type="project" value="TreeGrafter"/>
</dbReference>
<keyword evidence="10" id="KW-1185">Reference proteome</keyword>
<dbReference type="Proteomes" id="UP000475214">
    <property type="component" value="Unassembled WGS sequence"/>
</dbReference>
<evidence type="ECO:0000256" key="1">
    <source>
        <dbReference type="ARBA" id="ARBA00001231"/>
    </source>
</evidence>
<evidence type="ECO:0000313" key="9">
    <source>
        <dbReference type="EMBL" id="NEE03243.1"/>
    </source>
</evidence>
<evidence type="ECO:0000256" key="3">
    <source>
        <dbReference type="ARBA" id="ARBA00012663"/>
    </source>
</evidence>
<evidence type="ECO:0000313" key="10">
    <source>
        <dbReference type="Proteomes" id="UP000475214"/>
    </source>
</evidence>
<feature type="domain" description="Glycoside hydrolase family 3 C-terminal" evidence="8">
    <location>
        <begin position="410"/>
        <end position="579"/>
    </location>
</feature>
<protein>
    <recommendedName>
        <fullName evidence="3">beta-N-acetylhexosaminidase</fullName>
        <ecNumber evidence="3">3.2.1.52</ecNumber>
    </recommendedName>
</protein>
<dbReference type="InterPro" id="IPR002772">
    <property type="entry name" value="Glyco_hydro_3_C"/>
</dbReference>
<dbReference type="Gene3D" id="3.20.20.300">
    <property type="entry name" value="Glycoside hydrolase, family 3, N-terminal domain"/>
    <property type="match status" value="1"/>
</dbReference>
<evidence type="ECO:0000259" key="8">
    <source>
        <dbReference type="Pfam" id="PF01915"/>
    </source>
</evidence>
<dbReference type="InterPro" id="IPR036962">
    <property type="entry name" value="Glyco_hydro_3_N_sf"/>
</dbReference>
<reference evidence="9 10" key="1">
    <citation type="submission" date="2020-02" db="EMBL/GenBank/DDBJ databases">
        <authorList>
            <person name="Li X.-J."/>
            <person name="Han X.-M."/>
        </authorList>
    </citation>
    <scope>NUCLEOTIDE SEQUENCE [LARGE SCALE GENOMIC DNA]</scope>
    <source>
        <strain evidence="9 10">CCTCC AB 2017055</strain>
    </source>
</reference>
<dbReference type="InterPro" id="IPR050226">
    <property type="entry name" value="NagZ_Beta-hexosaminidase"/>
</dbReference>
<dbReference type="PANTHER" id="PTHR30480:SF13">
    <property type="entry name" value="BETA-HEXOSAMINIDASE"/>
    <property type="match status" value="1"/>
</dbReference>
<dbReference type="EMBL" id="JAAGOA010000020">
    <property type="protein sequence ID" value="NEE03243.1"/>
    <property type="molecule type" value="Genomic_DNA"/>
</dbReference>
<evidence type="ECO:0000259" key="7">
    <source>
        <dbReference type="Pfam" id="PF00933"/>
    </source>
</evidence>
<dbReference type="InterPro" id="IPR019800">
    <property type="entry name" value="Glyco_hydro_3_AS"/>
</dbReference>
<keyword evidence="5 6" id="KW-0326">Glycosidase</keyword>
<evidence type="ECO:0000256" key="6">
    <source>
        <dbReference type="RuleBase" id="RU361161"/>
    </source>
</evidence>
<dbReference type="EC" id="3.2.1.52" evidence="3"/>
<comment type="catalytic activity">
    <reaction evidence="1">
        <text>Hydrolysis of terminal non-reducing N-acetyl-D-hexosamine residues in N-acetyl-beta-D-hexosaminides.</text>
        <dbReference type="EC" id="3.2.1.52"/>
    </reaction>
</comment>
<proteinExistence type="inferred from homology"/>
<name>A0A6L9SDM3_9ACTN</name>
<accession>A0A6L9SDM3</accession>
<evidence type="ECO:0000256" key="4">
    <source>
        <dbReference type="ARBA" id="ARBA00022801"/>
    </source>
</evidence>
<dbReference type="Pfam" id="PF00933">
    <property type="entry name" value="Glyco_hydro_3"/>
    <property type="match status" value="1"/>
</dbReference>
<dbReference type="SUPFAM" id="SSF51445">
    <property type="entry name" value="(Trans)glycosidases"/>
    <property type="match status" value="1"/>
</dbReference>
<dbReference type="FunFam" id="3.20.20.300:FF:000014">
    <property type="entry name" value="Beta-hexosaminidase, lipoprotein"/>
    <property type="match status" value="1"/>
</dbReference>
<dbReference type="PANTHER" id="PTHR30480">
    <property type="entry name" value="BETA-HEXOSAMINIDASE-RELATED"/>
    <property type="match status" value="1"/>
</dbReference>
<dbReference type="InterPro" id="IPR036881">
    <property type="entry name" value="Glyco_hydro_3_C_sf"/>
</dbReference>
<gene>
    <name evidence="9" type="ORF">G1H10_24040</name>
</gene>
<dbReference type="InterPro" id="IPR001764">
    <property type="entry name" value="Glyco_hydro_3_N"/>
</dbReference>
<keyword evidence="4 6" id="KW-0378">Hydrolase</keyword>
<dbReference type="PROSITE" id="PS00775">
    <property type="entry name" value="GLYCOSYL_HYDROL_F3"/>
    <property type="match status" value="1"/>
</dbReference>
<dbReference type="GO" id="GO:0005975">
    <property type="term" value="P:carbohydrate metabolic process"/>
    <property type="evidence" value="ECO:0007669"/>
    <property type="project" value="InterPro"/>
</dbReference>
<dbReference type="Gene3D" id="3.40.50.1700">
    <property type="entry name" value="Glycoside hydrolase family 3 C-terminal domain"/>
    <property type="match status" value="1"/>
</dbReference>
<organism evidence="9 10">
    <name type="scientific">Phytoactinopolyspora halotolerans</name>
    <dbReference type="NCBI Taxonomy" id="1981512"/>
    <lineage>
        <taxon>Bacteria</taxon>
        <taxon>Bacillati</taxon>
        <taxon>Actinomycetota</taxon>
        <taxon>Actinomycetes</taxon>
        <taxon>Jiangellales</taxon>
        <taxon>Jiangellaceae</taxon>
        <taxon>Phytoactinopolyspora</taxon>
    </lineage>
</organism>
<evidence type="ECO:0000256" key="2">
    <source>
        <dbReference type="ARBA" id="ARBA00005336"/>
    </source>
</evidence>
<dbReference type="SUPFAM" id="SSF52279">
    <property type="entry name" value="Beta-D-glucan exohydrolase, C-terminal domain"/>
    <property type="match status" value="1"/>
</dbReference>
<dbReference type="Pfam" id="PF01915">
    <property type="entry name" value="Glyco_hydro_3_C"/>
    <property type="match status" value="1"/>
</dbReference>
<comment type="caution">
    <text evidence="9">The sequence shown here is derived from an EMBL/GenBank/DDBJ whole genome shotgun (WGS) entry which is preliminary data.</text>
</comment>
<dbReference type="GO" id="GO:0004563">
    <property type="term" value="F:beta-N-acetylhexosaminidase activity"/>
    <property type="evidence" value="ECO:0007669"/>
    <property type="project" value="UniProtKB-EC"/>
</dbReference>
<comment type="similarity">
    <text evidence="2 6">Belongs to the glycosyl hydrolase 3 family.</text>
</comment>
<feature type="domain" description="Glycoside hydrolase family 3 N-terminal" evidence="7">
    <location>
        <begin position="34"/>
        <end position="371"/>
    </location>
</feature>
<sequence length="583" mass="62043">MSGTQATDTPKNGSSVAADRIPHGWITNRINRMTLEEKVGQLFVTYAYGATADTVDPRNQSAHGVDTAAELIDRYKLGGVIYFAWSDNLHDPQQIANLSNGLQQVAVEQRMHIPLLISTDQEHGIVTRVGAPATLFPGNMALGAGRSTDDARTAARISGAELRALGINQNFAPVADVNVNPENPVIGVRSFGENPQLTADLTAAQVAGYQERDGVAATAKHFPGHGDTDVDSHIGVPIINHSVDEWWELDAPPFQAAVGAGIDAIMTAHIVVPALDPAGDPATLSHPIMTGILRDELGYDGVVITDALTMQGVRDTYGDDQVPVLALKAGVDMLLMPPDIDLAYNAVLDAVRSGEISERRIDESVYRILRLKFQRGIFREPFVDARSIDDVVGTPEHRAEAQRITDATTTLITNDAGLLPLAADDDAGEVLVTGWGVSTTETLAEAIGRRGPATETFWTGGNPEQATIDDAVARAETADLVVVATMNARGSDGQQRLVKALLATGTPVVAVAVRDPYDIAYYPEAETYLATYSYTPGALEAVAKVIFGEAAPEGRLPVTIPVADNPGTVLYPYGHGLTYTSTD</sequence>
<dbReference type="PRINTS" id="PR00133">
    <property type="entry name" value="GLHYDRLASE3"/>
</dbReference>